<protein>
    <submittedName>
        <fullName evidence="3">Uncharacterized protein</fullName>
    </submittedName>
</protein>
<keyword evidence="1" id="KW-1133">Transmembrane helix</keyword>
<proteinExistence type="predicted"/>
<evidence type="ECO:0000256" key="2">
    <source>
        <dbReference type="SAM" id="SignalP"/>
    </source>
</evidence>
<comment type="caution">
    <text evidence="3">The sequence shown here is derived from an EMBL/GenBank/DDBJ whole genome shotgun (WGS) entry which is preliminary data.</text>
</comment>
<evidence type="ECO:0000256" key="1">
    <source>
        <dbReference type="SAM" id="Phobius"/>
    </source>
</evidence>
<reference evidence="3 4" key="1">
    <citation type="submission" date="2022-11" db="EMBL/GenBank/DDBJ databases">
        <title>Mucor velutinosus strain NIH1002 WGS.</title>
        <authorList>
            <person name="Subramanian P."/>
            <person name="Mullikin J.C."/>
            <person name="Segre J.A."/>
            <person name="Zelazny A.M."/>
        </authorList>
    </citation>
    <scope>NUCLEOTIDE SEQUENCE [LARGE SCALE GENOMIC DNA]</scope>
    <source>
        <strain evidence="3 4">NIH1002</strain>
    </source>
</reference>
<sequence length="120" mass="12759">MIMKGTILFIINALFLVMTTAQFNDDINTNSISFVTPIADTPPPTLATTTAAESDNTNAILPAVTMTVTEVSTITTFPKQTTATSSTTATTTSNDASRLFMMKSSQLAAIVVLAYLVFLI</sequence>
<organism evidence="3 4">
    <name type="scientific">Mucor velutinosus</name>
    <dbReference type="NCBI Taxonomy" id="708070"/>
    <lineage>
        <taxon>Eukaryota</taxon>
        <taxon>Fungi</taxon>
        <taxon>Fungi incertae sedis</taxon>
        <taxon>Mucoromycota</taxon>
        <taxon>Mucoromycotina</taxon>
        <taxon>Mucoromycetes</taxon>
        <taxon>Mucorales</taxon>
        <taxon>Mucorineae</taxon>
        <taxon>Mucoraceae</taxon>
        <taxon>Mucor</taxon>
    </lineage>
</organism>
<dbReference type="RefSeq" id="XP_064679854.1">
    <property type="nucleotide sequence ID" value="XM_064832151.1"/>
</dbReference>
<evidence type="ECO:0000313" key="3">
    <source>
        <dbReference type="EMBL" id="KAK4513188.1"/>
    </source>
</evidence>
<gene>
    <name evidence="3" type="ORF">ATC70_012983</name>
</gene>
<name>A0AAN7HYB0_9FUNG</name>
<keyword evidence="1" id="KW-0812">Transmembrane</keyword>
<dbReference type="AlphaFoldDB" id="A0AAN7HYB0"/>
<accession>A0AAN7HYB0</accession>
<keyword evidence="4" id="KW-1185">Reference proteome</keyword>
<feature type="transmembrane region" description="Helical" evidence="1">
    <location>
        <begin position="100"/>
        <end position="119"/>
    </location>
</feature>
<dbReference type="Proteomes" id="UP001304243">
    <property type="component" value="Unassembled WGS sequence"/>
</dbReference>
<keyword evidence="2" id="KW-0732">Signal</keyword>
<evidence type="ECO:0000313" key="4">
    <source>
        <dbReference type="Proteomes" id="UP001304243"/>
    </source>
</evidence>
<dbReference type="GeneID" id="89956669"/>
<feature type="chain" id="PRO_5042961160" evidence="2">
    <location>
        <begin position="22"/>
        <end position="120"/>
    </location>
</feature>
<feature type="signal peptide" evidence="2">
    <location>
        <begin position="1"/>
        <end position="21"/>
    </location>
</feature>
<keyword evidence="1" id="KW-0472">Membrane</keyword>
<dbReference type="EMBL" id="JASEJX010000019">
    <property type="protein sequence ID" value="KAK4513188.1"/>
    <property type="molecule type" value="Genomic_DNA"/>
</dbReference>